<gene>
    <name evidence="11 12" type="primary">LOC108622639</name>
</gene>
<feature type="compositionally biased region" description="Basic and acidic residues" evidence="8">
    <location>
        <begin position="285"/>
        <end position="296"/>
    </location>
</feature>
<keyword evidence="6" id="KW-0175">Coiled coil</keyword>
<evidence type="ECO:0000256" key="7">
    <source>
        <dbReference type="ARBA" id="ARBA00023136"/>
    </source>
</evidence>
<feature type="region of interest" description="Disordered" evidence="8">
    <location>
        <begin position="285"/>
        <end position="352"/>
    </location>
</feature>
<comment type="subcellular location">
    <subcellularLocation>
        <location evidence="2">Cytoplasm</location>
    </subcellularLocation>
    <subcellularLocation>
        <location evidence="1">Membrane</location>
        <topology evidence="1">Single-pass membrane protein</topology>
    </subcellularLocation>
</comment>
<evidence type="ECO:0000256" key="2">
    <source>
        <dbReference type="ARBA" id="ARBA00004496"/>
    </source>
</evidence>
<keyword evidence="10" id="KW-1185">Reference proteome</keyword>
<sequence length="775" mass="88881">MDESTKGVHRNRSRSPELNADRKLPMYLKVADCESRVPKRKLSVFYRSFDVIEQIGQESERETLDFRRTSSSPSVRIERPRENTRNDEIHDQQTDLHKRGLVNTYRTLIESGKFLSGSSLDCFIEEVPRSDENPAPKATSQLPPSARLKLPQVREDTVVDNYATITDTSTGKYCLLNNNGCRQYKANDERLANDSLQVNSSPDLTNVSSRSFADKTTANSETVDRAIPDATINFHRGNSPNDAARPTRSRYSSPACPDLVKIKDTVYPRSFVNASRAARLEKYTSVDGEMSSHEDSSIGSDSEDESAGRRLRPRITTRAEARIVKSKSNSPSSSFSSFTGEPQRKPDSGDQQEKIMEFCSTREKRQRIFIARRSLSEGDYERQCPVKRHCTCIKEAVSVNEQEQFPPFPSFNDTRLDAMGLSTSEDIDNVYRETIPESELERKYIAFSIGLSADRITLKRRMALYLRQRDQSERNFMYEIQKVQEGIKDLCSLCMDQESIDKVEKVRHRLDVIARSAHRISSTAESLGAVYQEHRMSRAIFLSDKYLQILRSRCENLTAEIAETKQILLRNNIVIEENSGEIGDDLPKIRYRNGLPSNRTMIARRRASIATISRPLTSQDSIKEAPRQRNSVSGRVTLRRPSLCSDTQRWENEKFNRTDSANSVVELRDIFEHIESRRNSIEENNNLLRSDQCSNLVNYEATNNMEDKNRLIPKKHSFLESNVTKVVEEQLISCIRTAEPFRITRNIGTWRPILWLLFIFFLGFYARQITSTFIT</sequence>
<evidence type="ECO:0000313" key="10">
    <source>
        <dbReference type="Proteomes" id="UP000694925"/>
    </source>
</evidence>
<keyword evidence="4 9" id="KW-0812">Transmembrane</keyword>
<evidence type="ECO:0000256" key="6">
    <source>
        <dbReference type="ARBA" id="ARBA00023054"/>
    </source>
</evidence>
<protein>
    <submittedName>
        <fullName evidence="11 12">Uncharacterized protein LOC108622639 isoform X1</fullName>
    </submittedName>
</protein>
<evidence type="ECO:0000313" key="11">
    <source>
        <dbReference type="RefSeq" id="XP_017876148.1"/>
    </source>
</evidence>
<dbReference type="InterPro" id="IPR008677">
    <property type="entry name" value="MRVI1"/>
</dbReference>
<reference evidence="11 12" key="1">
    <citation type="submission" date="2025-04" db="UniProtKB">
        <authorList>
            <consortium name="RefSeq"/>
        </authorList>
    </citation>
    <scope>IDENTIFICATION</scope>
    <source>
        <tissue evidence="11 12">Whole body</tissue>
    </source>
</reference>
<dbReference type="GO" id="GO:0005737">
    <property type="term" value="C:cytoplasm"/>
    <property type="evidence" value="ECO:0007669"/>
    <property type="project" value="UniProtKB-SubCell"/>
</dbReference>
<name>A0AAJ7ISY5_9HYME</name>
<evidence type="ECO:0000256" key="4">
    <source>
        <dbReference type="ARBA" id="ARBA00022692"/>
    </source>
</evidence>
<accession>A0AAJ7ISY5</accession>
<feature type="transmembrane region" description="Helical" evidence="9">
    <location>
        <begin position="749"/>
        <end position="766"/>
    </location>
</feature>
<dbReference type="Pfam" id="PF05781">
    <property type="entry name" value="MRVI1"/>
    <property type="match status" value="1"/>
</dbReference>
<organism evidence="10 11">
    <name type="scientific">Ceratina calcarata</name>
    <dbReference type="NCBI Taxonomy" id="156304"/>
    <lineage>
        <taxon>Eukaryota</taxon>
        <taxon>Metazoa</taxon>
        <taxon>Ecdysozoa</taxon>
        <taxon>Arthropoda</taxon>
        <taxon>Hexapoda</taxon>
        <taxon>Insecta</taxon>
        <taxon>Pterygota</taxon>
        <taxon>Neoptera</taxon>
        <taxon>Endopterygota</taxon>
        <taxon>Hymenoptera</taxon>
        <taxon>Apocrita</taxon>
        <taxon>Aculeata</taxon>
        <taxon>Apoidea</taxon>
        <taxon>Anthophila</taxon>
        <taxon>Apidae</taxon>
        <taxon>Ceratina</taxon>
        <taxon>Zadontomerus</taxon>
    </lineage>
</organism>
<dbReference type="PANTHER" id="PTHR15352:SF1">
    <property type="entry name" value="KASH5-LIKE COILED-COIL DOMAIN-CONTAINING PROTEIN"/>
    <property type="match status" value="1"/>
</dbReference>
<feature type="compositionally biased region" description="Basic and acidic residues" evidence="8">
    <location>
        <begin position="342"/>
        <end position="352"/>
    </location>
</feature>
<keyword evidence="3" id="KW-0963">Cytoplasm</keyword>
<evidence type="ECO:0000256" key="1">
    <source>
        <dbReference type="ARBA" id="ARBA00004167"/>
    </source>
</evidence>
<evidence type="ECO:0000313" key="12">
    <source>
        <dbReference type="RefSeq" id="XP_026667448.1"/>
    </source>
</evidence>
<dbReference type="RefSeq" id="XP_017876148.1">
    <property type="nucleotide sequence ID" value="XM_018020659.2"/>
</dbReference>
<feature type="region of interest" description="Disordered" evidence="8">
    <location>
        <begin position="60"/>
        <end position="89"/>
    </location>
</feature>
<keyword evidence="7 9" id="KW-0472">Membrane</keyword>
<evidence type="ECO:0000256" key="5">
    <source>
        <dbReference type="ARBA" id="ARBA00022989"/>
    </source>
</evidence>
<evidence type="ECO:0000256" key="9">
    <source>
        <dbReference type="SAM" id="Phobius"/>
    </source>
</evidence>
<dbReference type="GO" id="GO:0016020">
    <property type="term" value="C:membrane"/>
    <property type="evidence" value="ECO:0007669"/>
    <property type="project" value="UniProtKB-SubCell"/>
</dbReference>
<dbReference type="Proteomes" id="UP000694925">
    <property type="component" value="Unplaced"/>
</dbReference>
<feature type="region of interest" description="Disordered" evidence="8">
    <location>
        <begin position="1"/>
        <end position="21"/>
    </location>
</feature>
<evidence type="ECO:0000256" key="8">
    <source>
        <dbReference type="SAM" id="MobiDB-lite"/>
    </source>
</evidence>
<dbReference type="RefSeq" id="XP_026667448.1">
    <property type="nucleotide sequence ID" value="XM_026811647.1"/>
</dbReference>
<feature type="compositionally biased region" description="Basic and acidic residues" evidence="8">
    <location>
        <begin position="76"/>
        <end position="89"/>
    </location>
</feature>
<dbReference type="GeneID" id="108622639"/>
<dbReference type="AlphaFoldDB" id="A0AAJ7ISY5"/>
<proteinExistence type="predicted"/>
<keyword evidence="5 9" id="KW-1133">Transmembrane helix</keyword>
<evidence type="ECO:0000256" key="3">
    <source>
        <dbReference type="ARBA" id="ARBA00022490"/>
    </source>
</evidence>
<dbReference type="KEGG" id="ccal:108622639"/>
<feature type="compositionally biased region" description="Low complexity" evidence="8">
    <location>
        <begin position="326"/>
        <end position="338"/>
    </location>
</feature>
<dbReference type="PANTHER" id="PTHR15352">
    <property type="entry name" value="LYMPHOID-RESTRICTED MEMBRANE PROTEIN, JAW1"/>
    <property type="match status" value="1"/>
</dbReference>
<feature type="region of interest" description="Disordered" evidence="8">
    <location>
        <begin position="232"/>
        <end position="255"/>
    </location>
</feature>